<dbReference type="GO" id="GO:0006883">
    <property type="term" value="P:intracellular sodium ion homeostasis"/>
    <property type="evidence" value="ECO:0007669"/>
    <property type="project" value="TreeGrafter"/>
</dbReference>
<keyword evidence="3" id="KW-0812">Transmembrane</keyword>
<name>A0A0R3SKT8_HYMDI</name>
<dbReference type="OrthoDB" id="5912413at2759"/>
<dbReference type="InterPro" id="IPR038702">
    <property type="entry name" value="Na/K_ATPase_sub_beta_sf"/>
</dbReference>
<evidence type="ECO:0000256" key="6">
    <source>
        <dbReference type="ARBA" id="ARBA00023136"/>
    </source>
</evidence>
<evidence type="ECO:0000313" key="7">
    <source>
        <dbReference type="EMBL" id="VDL57869.1"/>
    </source>
</evidence>
<sequence>MGRIYGWLPDPIDEFATGVLVKCSGVTEDDTYNLGTIRYYDMDFKFSAIAPAKNPGKLTNGSFHSMFFPYKNQLAYLQPLVFVLFDGVKRNTFIRVRCWLIAKNIKVDFDKGEGSTQFEIIYD</sequence>
<dbReference type="AlphaFoldDB" id="A0A0R3SKT8"/>
<dbReference type="InterPro" id="IPR000402">
    <property type="entry name" value="Na/K_ATPase_sub_beta"/>
</dbReference>
<evidence type="ECO:0000313" key="9">
    <source>
        <dbReference type="WBParaSite" id="HDID_0000555301-mRNA-1"/>
    </source>
</evidence>
<evidence type="ECO:0000256" key="4">
    <source>
        <dbReference type="ARBA" id="ARBA00022968"/>
    </source>
</evidence>
<reference evidence="7 8" key="2">
    <citation type="submission" date="2018-11" db="EMBL/GenBank/DDBJ databases">
        <authorList>
            <consortium name="Pathogen Informatics"/>
        </authorList>
    </citation>
    <scope>NUCLEOTIDE SEQUENCE [LARGE SCALE GENOMIC DNA]</scope>
</reference>
<evidence type="ECO:0000256" key="5">
    <source>
        <dbReference type="ARBA" id="ARBA00022989"/>
    </source>
</evidence>
<dbReference type="WBParaSite" id="HDID_0000555301-mRNA-1">
    <property type="protein sequence ID" value="HDID_0000555301-mRNA-1"/>
    <property type="gene ID" value="HDID_0000555301"/>
</dbReference>
<dbReference type="STRING" id="6216.A0A0R3SKT8"/>
<evidence type="ECO:0000256" key="2">
    <source>
        <dbReference type="ARBA" id="ARBA00005876"/>
    </source>
</evidence>
<dbReference type="PANTHER" id="PTHR11523:SF28">
    <property type="entry name" value="NA_K-ATPASE BETA SUBUNIT ISOFORM 4-RELATED"/>
    <property type="match status" value="1"/>
</dbReference>
<gene>
    <name evidence="7" type="ORF">HDID_LOCUS5551</name>
</gene>
<dbReference type="Pfam" id="PF00287">
    <property type="entry name" value="Na_K-ATPase"/>
    <property type="match status" value="1"/>
</dbReference>
<dbReference type="GO" id="GO:0001671">
    <property type="term" value="F:ATPase activator activity"/>
    <property type="evidence" value="ECO:0007669"/>
    <property type="project" value="TreeGrafter"/>
</dbReference>
<accession>A0A0R3SKT8</accession>
<dbReference type="Proteomes" id="UP000274504">
    <property type="component" value="Unassembled WGS sequence"/>
</dbReference>
<evidence type="ECO:0000313" key="8">
    <source>
        <dbReference type="Proteomes" id="UP000274504"/>
    </source>
</evidence>
<dbReference type="Gene3D" id="2.60.40.1660">
    <property type="entry name" value="Na, k-atpase alpha subunit"/>
    <property type="match status" value="1"/>
</dbReference>
<dbReference type="EMBL" id="UYSG01002978">
    <property type="protein sequence ID" value="VDL57869.1"/>
    <property type="molecule type" value="Genomic_DNA"/>
</dbReference>
<dbReference type="GO" id="GO:1990573">
    <property type="term" value="P:potassium ion import across plasma membrane"/>
    <property type="evidence" value="ECO:0007669"/>
    <property type="project" value="TreeGrafter"/>
</dbReference>
<proteinExistence type="inferred from homology"/>
<dbReference type="PANTHER" id="PTHR11523">
    <property type="entry name" value="SODIUM/POTASSIUM-DEPENDENT ATPASE BETA SUBUNIT"/>
    <property type="match status" value="1"/>
</dbReference>
<dbReference type="GO" id="GO:0005890">
    <property type="term" value="C:sodium:potassium-exchanging ATPase complex"/>
    <property type="evidence" value="ECO:0007669"/>
    <property type="project" value="InterPro"/>
</dbReference>
<keyword evidence="5" id="KW-1133">Transmembrane helix</keyword>
<evidence type="ECO:0000256" key="1">
    <source>
        <dbReference type="ARBA" id="ARBA00004606"/>
    </source>
</evidence>
<keyword evidence="6" id="KW-0472">Membrane</keyword>
<organism evidence="9">
    <name type="scientific">Hymenolepis diminuta</name>
    <name type="common">Rat tapeworm</name>
    <dbReference type="NCBI Taxonomy" id="6216"/>
    <lineage>
        <taxon>Eukaryota</taxon>
        <taxon>Metazoa</taxon>
        <taxon>Spiralia</taxon>
        <taxon>Lophotrochozoa</taxon>
        <taxon>Platyhelminthes</taxon>
        <taxon>Cestoda</taxon>
        <taxon>Eucestoda</taxon>
        <taxon>Cyclophyllidea</taxon>
        <taxon>Hymenolepididae</taxon>
        <taxon>Hymenolepis</taxon>
    </lineage>
</organism>
<keyword evidence="4" id="KW-0735">Signal-anchor</keyword>
<comment type="subcellular location">
    <subcellularLocation>
        <location evidence="1">Membrane</location>
        <topology evidence="1">Single-pass type II membrane protein</topology>
    </subcellularLocation>
</comment>
<evidence type="ECO:0000256" key="3">
    <source>
        <dbReference type="ARBA" id="ARBA00022692"/>
    </source>
</evidence>
<reference evidence="9" key="1">
    <citation type="submission" date="2017-02" db="UniProtKB">
        <authorList>
            <consortium name="WormBaseParasite"/>
        </authorList>
    </citation>
    <scope>IDENTIFICATION</scope>
</reference>
<dbReference type="GO" id="GO:0036376">
    <property type="term" value="P:sodium ion export across plasma membrane"/>
    <property type="evidence" value="ECO:0007669"/>
    <property type="project" value="TreeGrafter"/>
</dbReference>
<protein>
    <submittedName>
        <fullName evidence="9">S-protein homolog</fullName>
    </submittedName>
</protein>
<comment type="similarity">
    <text evidence="2">Belongs to the X(+)/potassium ATPases subunit beta family.</text>
</comment>
<dbReference type="GO" id="GO:0030007">
    <property type="term" value="P:intracellular potassium ion homeostasis"/>
    <property type="evidence" value="ECO:0007669"/>
    <property type="project" value="TreeGrafter"/>
</dbReference>